<dbReference type="AlphaFoldDB" id="A0A6B2LEA8"/>
<dbReference type="EMBL" id="GIBP01006423">
    <property type="protein sequence ID" value="NDV35392.1"/>
    <property type="molecule type" value="Transcribed_RNA"/>
</dbReference>
<dbReference type="InterPro" id="IPR025602">
    <property type="entry name" value="BCP1_family"/>
</dbReference>
<dbReference type="GO" id="GO:0005634">
    <property type="term" value="C:nucleus"/>
    <property type="evidence" value="ECO:0007669"/>
    <property type="project" value="TreeGrafter"/>
</dbReference>
<name>A0A6B2LEA8_9EUKA</name>
<evidence type="ECO:0000313" key="2">
    <source>
        <dbReference type="EMBL" id="NDV35392.1"/>
    </source>
</evidence>
<dbReference type="PANTHER" id="PTHR13261">
    <property type="entry name" value="BRCA2 AND CDKN1A INTERACTING PROTEIN"/>
    <property type="match status" value="1"/>
</dbReference>
<sequence>MEEIEFDFRVMEEIDFLAIRRFMSHYCHTNIFNSSELVEILLSQGEIGSVIRQLDTIEAFGFISVVNVYQHKEKSCVRQIKKFVVSACNSLPEEEKKKWGFQLEQPLLGLFLNERIVNIPHLVAPQLNQFLFEEISLAVKEGHPYNFDHYLYLARYTTKKEIMEFEKVEDEIYFKHALLKVKMTTTQNCGIAFMIFPATSIPAILKQIENVVAEGYSW</sequence>
<accession>A0A6B2LEA8</accession>
<evidence type="ECO:0000256" key="1">
    <source>
        <dbReference type="ARBA" id="ARBA00006781"/>
    </source>
</evidence>
<dbReference type="Pfam" id="PF13862">
    <property type="entry name" value="BCCIP"/>
    <property type="match status" value="1"/>
</dbReference>
<dbReference type="PANTHER" id="PTHR13261:SF0">
    <property type="entry name" value="BRCA2 AND CDKN1A-INTERACTING PROTEIN"/>
    <property type="match status" value="1"/>
</dbReference>
<protein>
    <submittedName>
        <fullName evidence="2">Uncharacterized protein</fullName>
    </submittedName>
</protein>
<organism evidence="2">
    <name type="scientific">Arcella intermedia</name>
    <dbReference type="NCBI Taxonomy" id="1963864"/>
    <lineage>
        <taxon>Eukaryota</taxon>
        <taxon>Amoebozoa</taxon>
        <taxon>Tubulinea</taxon>
        <taxon>Elardia</taxon>
        <taxon>Arcellinida</taxon>
        <taxon>Sphaerothecina</taxon>
        <taxon>Arcellidae</taxon>
        <taxon>Arcella</taxon>
    </lineage>
</organism>
<proteinExistence type="inferred from homology"/>
<comment type="similarity">
    <text evidence="1">Belongs to the BCP1 family.</text>
</comment>
<reference evidence="2" key="1">
    <citation type="journal article" date="2020" name="J. Eukaryot. Microbiol.">
        <title>De novo Sequencing, Assembly and Annotation of the Transcriptome for the Free-Living Testate Amoeba Arcella intermedia.</title>
        <authorList>
            <person name="Ribeiro G.M."/>
            <person name="Porfirio-Sousa A.L."/>
            <person name="Maurer-Alcala X.X."/>
            <person name="Katz L.A."/>
            <person name="Lahr D.J.G."/>
        </authorList>
    </citation>
    <scope>NUCLEOTIDE SEQUENCE</scope>
</reference>